<evidence type="ECO:0000313" key="9">
    <source>
        <dbReference type="EMBL" id="MFL9844003.1"/>
    </source>
</evidence>
<dbReference type="RefSeq" id="WP_408084252.1">
    <property type="nucleotide sequence ID" value="NZ_JBELPZ010000004.1"/>
</dbReference>
<evidence type="ECO:0000256" key="5">
    <source>
        <dbReference type="ARBA" id="ARBA00022989"/>
    </source>
</evidence>
<dbReference type="InterPro" id="IPR007353">
    <property type="entry name" value="DUF421"/>
</dbReference>
<feature type="domain" description="YetF C-terminal" evidence="8">
    <location>
        <begin position="98"/>
        <end position="174"/>
    </location>
</feature>
<evidence type="ECO:0000256" key="3">
    <source>
        <dbReference type="ARBA" id="ARBA00022475"/>
    </source>
</evidence>
<dbReference type="Pfam" id="PF04239">
    <property type="entry name" value="DUF421"/>
    <property type="match status" value="1"/>
</dbReference>
<comment type="similarity">
    <text evidence="2">Belongs to the UPF0702 family.</text>
</comment>
<dbReference type="InterPro" id="IPR023090">
    <property type="entry name" value="UPF0702_alpha/beta_dom_sf"/>
</dbReference>
<keyword evidence="10" id="KW-1185">Reference proteome</keyword>
<proteinExistence type="inferred from homology"/>
<name>A0ABW8YUS0_9FLAO</name>
<evidence type="ECO:0000256" key="4">
    <source>
        <dbReference type="ARBA" id="ARBA00022692"/>
    </source>
</evidence>
<feature type="transmembrane region" description="Helical" evidence="7">
    <location>
        <begin position="75"/>
        <end position="96"/>
    </location>
</feature>
<dbReference type="EMBL" id="JBELPZ010000004">
    <property type="protein sequence ID" value="MFL9844003.1"/>
    <property type="molecule type" value="Genomic_DNA"/>
</dbReference>
<organism evidence="9 10">
    <name type="scientific">Flavobacterium rhizosphaerae</name>
    <dbReference type="NCBI Taxonomy" id="3163298"/>
    <lineage>
        <taxon>Bacteria</taxon>
        <taxon>Pseudomonadati</taxon>
        <taxon>Bacteroidota</taxon>
        <taxon>Flavobacteriia</taxon>
        <taxon>Flavobacteriales</taxon>
        <taxon>Flavobacteriaceae</taxon>
        <taxon>Flavobacterium</taxon>
    </lineage>
</organism>
<feature type="transmembrane region" description="Helical" evidence="7">
    <location>
        <begin position="20"/>
        <end position="38"/>
    </location>
</feature>
<evidence type="ECO:0000256" key="1">
    <source>
        <dbReference type="ARBA" id="ARBA00004651"/>
    </source>
</evidence>
<accession>A0ABW8YUS0</accession>
<comment type="subcellular location">
    <subcellularLocation>
        <location evidence="1">Cell membrane</location>
        <topology evidence="1">Multi-pass membrane protein</topology>
    </subcellularLocation>
</comment>
<protein>
    <submittedName>
        <fullName evidence="9">YetF domain-containing protein</fullName>
    </submittedName>
</protein>
<comment type="caution">
    <text evidence="9">The sequence shown here is derived from an EMBL/GenBank/DDBJ whole genome shotgun (WGS) entry which is preliminary data.</text>
</comment>
<sequence length="230" mass="26151">MKKVFDWNRILFNDLPAEFVFEVAFRSAVMFIIVLITLKLTGKRGVKQLSIFEVVIIISLGSAAGDPMFYEDVGLIPAISVFIVVLFLYRTITWLLGKSKRFENFIEGRVHCIIEDGQFSLQSFEKETLALDEFFAELRLKSVDHLGQVRNAYIETNGAISVYFYGDENIKYGLPIQPQLFNLKSIDIPKTGTYACTFCANVQLLEPTRGTCTVCGRHEWVLAINNKRIS</sequence>
<reference evidence="9 10" key="1">
    <citation type="submission" date="2024-06" db="EMBL/GenBank/DDBJ databases">
        <authorList>
            <person name="Kaempfer P."/>
            <person name="Viver T."/>
        </authorList>
    </citation>
    <scope>NUCLEOTIDE SEQUENCE [LARGE SCALE GENOMIC DNA]</scope>
    <source>
        <strain evidence="9 10">ST-119</strain>
    </source>
</reference>
<keyword evidence="4 7" id="KW-0812">Transmembrane</keyword>
<evidence type="ECO:0000256" key="2">
    <source>
        <dbReference type="ARBA" id="ARBA00006448"/>
    </source>
</evidence>
<keyword evidence="6 7" id="KW-0472">Membrane</keyword>
<evidence type="ECO:0000256" key="6">
    <source>
        <dbReference type="ARBA" id="ARBA00023136"/>
    </source>
</evidence>
<evidence type="ECO:0000256" key="7">
    <source>
        <dbReference type="SAM" id="Phobius"/>
    </source>
</evidence>
<dbReference type="PANTHER" id="PTHR34582:SF6">
    <property type="entry name" value="UPF0702 TRANSMEMBRANE PROTEIN YCAP"/>
    <property type="match status" value="1"/>
</dbReference>
<dbReference type="Proteomes" id="UP001629156">
    <property type="component" value="Unassembled WGS sequence"/>
</dbReference>
<keyword evidence="3" id="KW-1003">Cell membrane</keyword>
<evidence type="ECO:0000259" key="8">
    <source>
        <dbReference type="Pfam" id="PF04239"/>
    </source>
</evidence>
<dbReference type="Gene3D" id="3.30.240.20">
    <property type="entry name" value="bsu07140 like domains"/>
    <property type="match status" value="1"/>
</dbReference>
<dbReference type="PANTHER" id="PTHR34582">
    <property type="entry name" value="UPF0702 TRANSMEMBRANE PROTEIN YCAP"/>
    <property type="match status" value="1"/>
</dbReference>
<keyword evidence="5 7" id="KW-1133">Transmembrane helix</keyword>
<evidence type="ECO:0000313" key="10">
    <source>
        <dbReference type="Proteomes" id="UP001629156"/>
    </source>
</evidence>
<gene>
    <name evidence="9" type="ORF">ABS766_06190</name>
</gene>
<feature type="transmembrane region" description="Helical" evidence="7">
    <location>
        <begin position="50"/>
        <end position="69"/>
    </location>
</feature>